<evidence type="ECO:0000256" key="1">
    <source>
        <dbReference type="ARBA" id="ARBA00004141"/>
    </source>
</evidence>
<dbReference type="RefSeq" id="WP_172970805.1">
    <property type="nucleotide sequence ID" value="NZ_JACOOK010000004.1"/>
</dbReference>
<dbReference type="Pfam" id="PF00902">
    <property type="entry name" value="TatC"/>
    <property type="match status" value="1"/>
</dbReference>
<organism evidence="6 7">
    <name type="scientific">Alistipes hominis</name>
    <dbReference type="NCBI Taxonomy" id="2763015"/>
    <lineage>
        <taxon>Bacteria</taxon>
        <taxon>Pseudomonadati</taxon>
        <taxon>Bacteroidota</taxon>
        <taxon>Bacteroidia</taxon>
        <taxon>Bacteroidales</taxon>
        <taxon>Rikenellaceae</taxon>
        <taxon>Alistipes</taxon>
    </lineage>
</organism>
<keyword evidence="5" id="KW-1003">Cell membrane</keyword>
<comment type="similarity">
    <text evidence="5">Belongs to the TatC family.</text>
</comment>
<comment type="caution">
    <text evidence="5">Lacks conserved residue(s) required for the propagation of feature annotation.</text>
</comment>
<comment type="subunit">
    <text evidence="5">Forms a complex with TatA.</text>
</comment>
<name>A0ABR7CNC0_9BACT</name>
<feature type="transmembrane region" description="Helical" evidence="5">
    <location>
        <begin position="99"/>
        <end position="118"/>
    </location>
</feature>
<dbReference type="NCBIfam" id="TIGR00945">
    <property type="entry name" value="tatC"/>
    <property type="match status" value="1"/>
</dbReference>
<dbReference type="PRINTS" id="PR01840">
    <property type="entry name" value="TATCFAMILY"/>
</dbReference>
<evidence type="ECO:0000256" key="2">
    <source>
        <dbReference type="ARBA" id="ARBA00022692"/>
    </source>
</evidence>
<evidence type="ECO:0000256" key="5">
    <source>
        <dbReference type="HAMAP-Rule" id="MF_00902"/>
    </source>
</evidence>
<keyword evidence="5" id="KW-0811">Translocation</keyword>
<evidence type="ECO:0000313" key="6">
    <source>
        <dbReference type="EMBL" id="MBC5617169.1"/>
    </source>
</evidence>
<feature type="transmembrane region" description="Helical" evidence="5">
    <location>
        <begin position="26"/>
        <end position="48"/>
    </location>
</feature>
<comment type="caution">
    <text evidence="6">The sequence shown here is derived from an EMBL/GenBank/DDBJ whole genome shotgun (WGS) entry which is preliminary data.</text>
</comment>
<dbReference type="InterPro" id="IPR002033">
    <property type="entry name" value="TatC"/>
</dbReference>
<dbReference type="PANTHER" id="PTHR30371">
    <property type="entry name" value="SEC-INDEPENDENT PROTEIN TRANSLOCASE PROTEIN TATC"/>
    <property type="match status" value="1"/>
</dbReference>
<reference evidence="6 7" key="1">
    <citation type="submission" date="2020-08" db="EMBL/GenBank/DDBJ databases">
        <title>Genome public.</title>
        <authorList>
            <person name="Liu C."/>
            <person name="Sun Q."/>
        </authorList>
    </citation>
    <scope>NUCLEOTIDE SEQUENCE [LARGE SCALE GENOMIC DNA]</scope>
    <source>
        <strain evidence="6 7">New-7</strain>
    </source>
</reference>
<proteinExistence type="inferred from homology"/>
<evidence type="ECO:0000313" key="7">
    <source>
        <dbReference type="Proteomes" id="UP000636891"/>
    </source>
</evidence>
<accession>A0ABR7CNC0</accession>
<sequence>MTDKQEKSSDNEMTFFEHIDALRPHLVRGFSALFIIMIVAFVAKKFIIDMVLMGPQSPDFPTNRWLCELSHRLFGDDTLCINHIKLNMVNTALGGQFNLHMQVSMVTGVVLAVPYLLWEIWRFVAPALTSYERYKSRMFVFYVSVCFFCGLLFGYFLIVPLSINFFAGYQASADITNMIDVRSYLTTVLTVSVACAAVFQLPLLIYYLTQMGIVTAAFLRKYRRHAIILLTIVSAVITPPDLFSLVLVILPLYSLYELSIFLARHVERKKAKEEAANGYPVDVPQEDLEE</sequence>
<evidence type="ECO:0000256" key="4">
    <source>
        <dbReference type="ARBA" id="ARBA00023136"/>
    </source>
</evidence>
<gene>
    <name evidence="5 6" type="primary">tatC</name>
    <name evidence="6" type="ORF">H8S08_09095</name>
</gene>
<keyword evidence="5" id="KW-0653">Protein transport</keyword>
<comment type="subcellular location">
    <subcellularLocation>
        <location evidence="5">Cell membrane</location>
        <topology evidence="5">Multi-pass membrane protein</topology>
    </subcellularLocation>
    <subcellularLocation>
        <location evidence="1">Membrane</location>
        <topology evidence="1">Multi-pass membrane protein</topology>
    </subcellularLocation>
</comment>
<feature type="transmembrane region" description="Helical" evidence="5">
    <location>
        <begin position="183"/>
        <end position="209"/>
    </location>
</feature>
<dbReference type="EMBL" id="JACOOK010000004">
    <property type="protein sequence ID" value="MBC5617169.1"/>
    <property type="molecule type" value="Genomic_DNA"/>
</dbReference>
<keyword evidence="2 5" id="KW-0812">Transmembrane</keyword>
<feature type="transmembrane region" description="Helical" evidence="5">
    <location>
        <begin position="139"/>
        <end position="163"/>
    </location>
</feature>
<evidence type="ECO:0000256" key="3">
    <source>
        <dbReference type="ARBA" id="ARBA00022989"/>
    </source>
</evidence>
<keyword evidence="7" id="KW-1185">Reference proteome</keyword>
<protein>
    <recommendedName>
        <fullName evidence="5">Sec-independent protein translocase protein TatC</fullName>
    </recommendedName>
</protein>
<dbReference type="Proteomes" id="UP000636891">
    <property type="component" value="Unassembled WGS sequence"/>
</dbReference>
<comment type="function">
    <text evidence="5">Part of the twin-arginine translocation (Tat) system that transports large folded proteins containing a characteristic twin-arginine motif in their signal peptide across membranes.</text>
</comment>
<dbReference type="HAMAP" id="MF_00902">
    <property type="entry name" value="TatC"/>
    <property type="match status" value="1"/>
</dbReference>
<keyword evidence="3 5" id="KW-1133">Transmembrane helix</keyword>
<keyword evidence="4 5" id="KW-0472">Membrane</keyword>
<keyword evidence="5" id="KW-0813">Transport</keyword>
<dbReference type="PANTHER" id="PTHR30371:SF0">
    <property type="entry name" value="SEC-INDEPENDENT PROTEIN TRANSLOCASE PROTEIN TATC, CHLOROPLASTIC-RELATED"/>
    <property type="match status" value="1"/>
</dbReference>